<evidence type="ECO:0000313" key="3">
    <source>
        <dbReference type="Proteomes" id="UP000265618"/>
    </source>
</evidence>
<keyword evidence="1" id="KW-0175">Coiled coil</keyword>
<reference evidence="2 3" key="1">
    <citation type="journal article" date="2018" name="PLoS ONE">
        <title>The draft genome of Kipferlia bialata reveals reductive genome evolution in fornicate parasites.</title>
        <authorList>
            <person name="Tanifuji G."/>
            <person name="Takabayashi S."/>
            <person name="Kume K."/>
            <person name="Takagi M."/>
            <person name="Nakayama T."/>
            <person name="Kamikawa R."/>
            <person name="Inagaki Y."/>
            <person name="Hashimoto T."/>
        </authorList>
    </citation>
    <scope>NUCLEOTIDE SEQUENCE [LARGE SCALE GENOMIC DNA]</scope>
    <source>
        <strain evidence="2">NY0173</strain>
    </source>
</reference>
<evidence type="ECO:0000313" key="2">
    <source>
        <dbReference type="EMBL" id="GIQ91402.1"/>
    </source>
</evidence>
<feature type="coiled-coil region" evidence="1">
    <location>
        <begin position="63"/>
        <end position="93"/>
    </location>
</feature>
<name>A0A9K3DAR6_9EUKA</name>
<dbReference type="AlphaFoldDB" id="A0A9K3DAR6"/>
<dbReference type="EMBL" id="BDIP01007646">
    <property type="protein sequence ID" value="GIQ91402.1"/>
    <property type="molecule type" value="Genomic_DNA"/>
</dbReference>
<gene>
    <name evidence="2" type="ORF">KIPB_014635</name>
</gene>
<dbReference type="Proteomes" id="UP000265618">
    <property type="component" value="Unassembled WGS sequence"/>
</dbReference>
<sequence length="150" mass="17193">VAVNNQADVIEDGRSRLNDADTREKTALLEARHLTDRANRTIADLKMVTAQTDGRERVLSESMQIIARQLEEHREALRELSDQKRLVAKLQRTQESGTSERDQLRKKIGYMEHVIVHMKQIVTALSLQHSDATQTRCGMVYTLHYITRAV</sequence>
<comment type="caution">
    <text evidence="2">The sequence shown here is derived from an EMBL/GenBank/DDBJ whole genome shotgun (WGS) entry which is preliminary data.</text>
</comment>
<keyword evidence="3" id="KW-1185">Reference proteome</keyword>
<protein>
    <submittedName>
        <fullName evidence="2">Uncharacterized protein</fullName>
    </submittedName>
</protein>
<organism evidence="2 3">
    <name type="scientific">Kipferlia bialata</name>
    <dbReference type="NCBI Taxonomy" id="797122"/>
    <lineage>
        <taxon>Eukaryota</taxon>
        <taxon>Metamonada</taxon>
        <taxon>Carpediemonas-like organisms</taxon>
        <taxon>Kipferlia</taxon>
    </lineage>
</organism>
<accession>A0A9K3DAR6</accession>
<feature type="non-terminal residue" evidence="2">
    <location>
        <position position="1"/>
    </location>
</feature>
<proteinExistence type="predicted"/>
<evidence type="ECO:0000256" key="1">
    <source>
        <dbReference type="SAM" id="Coils"/>
    </source>
</evidence>